<protein>
    <submittedName>
        <fullName evidence="2">Uncharacterized protein</fullName>
    </submittedName>
</protein>
<evidence type="ECO:0000313" key="2">
    <source>
        <dbReference type="EMBL" id="KAL2055905.1"/>
    </source>
</evidence>
<feature type="region of interest" description="Disordered" evidence="1">
    <location>
        <begin position="63"/>
        <end position="85"/>
    </location>
</feature>
<keyword evidence="3" id="KW-1185">Reference proteome</keyword>
<dbReference type="Proteomes" id="UP001590951">
    <property type="component" value="Unassembled WGS sequence"/>
</dbReference>
<evidence type="ECO:0000256" key="1">
    <source>
        <dbReference type="SAM" id="MobiDB-lite"/>
    </source>
</evidence>
<accession>A0ABR4BE24</accession>
<evidence type="ECO:0000313" key="3">
    <source>
        <dbReference type="Proteomes" id="UP001590951"/>
    </source>
</evidence>
<reference evidence="2 3" key="1">
    <citation type="submission" date="2024-09" db="EMBL/GenBank/DDBJ databases">
        <title>Rethinking Asexuality: The Enigmatic Case of Functional Sexual Genes in Lepraria (Stereocaulaceae).</title>
        <authorList>
            <person name="Doellman M."/>
            <person name="Sun Y."/>
            <person name="Barcenas-Pena A."/>
            <person name="Lumbsch H.T."/>
            <person name="Grewe F."/>
        </authorList>
    </citation>
    <scope>NUCLEOTIDE SEQUENCE [LARGE SCALE GENOMIC DNA]</scope>
    <source>
        <strain evidence="2 3">Grewe 0041</strain>
    </source>
</reference>
<dbReference type="EMBL" id="JBHFEH010000009">
    <property type="protein sequence ID" value="KAL2055905.1"/>
    <property type="molecule type" value="Genomic_DNA"/>
</dbReference>
<organism evidence="2 3">
    <name type="scientific">Lepraria finkii</name>
    <dbReference type="NCBI Taxonomy" id="1340010"/>
    <lineage>
        <taxon>Eukaryota</taxon>
        <taxon>Fungi</taxon>
        <taxon>Dikarya</taxon>
        <taxon>Ascomycota</taxon>
        <taxon>Pezizomycotina</taxon>
        <taxon>Lecanoromycetes</taxon>
        <taxon>OSLEUM clade</taxon>
        <taxon>Lecanoromycetidae</taxon>
        <taxon>Lecanorales</taxon>
        <taxon>Lecanorineae</taxon>
        <taxon>Stereocaulaceae</taxon>
        <taxon>Lepraria</taxon>
    </lineage>
</organism>
<sequence length="308" mass="31768">MDALSSPVFFSQHYSPPYSKHLHTTAHSLNLRVPRPTSSPLCTPRSPLLPFILPLLIANTRGGSTGGSRGSLTGSEPPTENSGSDAAFQSLASEQASLAVYAASTSAAYGATAIPPLPWSSQAASGISFGTINNSLPDPCGPLVQKAAPANSTSTCHAKVSIADTATPAAYGVQCLNDDTGYTLNSTTCAAAQSDICDKLSAATTVGHPMHDPPVNQWVWSATSGGNCTMGFWLSEGGAPVPSYMRCMTQIYQVMMEACNGEGGEGKGGWNGATVNMRNRTTALADGDKPVVVGEGYASFVLGAWSSN</sequence>
<comment type="caution">
    <text evidence="2">The sequence shown here is derived from an EMBL/GenBank/DDBJ whole genome shotgun (WGS) entry which is preliminary data.</text>
</comment>
<gene>
    <name evidence="2" type="ORF">ABVK25_003547</name>
</gene>
<name>A0ABR4BE24_9LECA</name>
<proteinExistence type="predicted"/>